<dbReference type="InterPro" id="IPR036390">
    <property type="entry name" value="WH_DNA-bd_sf"/>
</dbReference>
<dbReference type="PANTHER" id="PTHR31313:SF78">
    <property type="entry name" value="TRANSCRIPTION FACTOR DOMAIN-CONTAINING PROTEIN"/>
    <property type="match status" value="1"/>
</dbReference>
<dbReference type="CDD" id="cd12148">
    <property type="entry name" value="fungal_TF_MHR"/>
    <property type="match status" value="1"/>
</dbReference>
<dbReference type="PANTHER" id="PTHR31313">
    <property type="entry name" value="TY1 ENHANCER ACTIVATOR"/>
    <property type="match status" value="1"/>
</dbReference>
<evidence type="ECO:0000313" key="12">
    <source>
        <dbReference type="EMBL" id="KAJ3517860.1"/>
    </source>
</evidence>
<dbReference type="InterPro" id="IPR007219">
    <property type="entry name" value="XnlR_reg_dom"/>
</dbReference>
<dbReference type="PROSITE" id="PS00463">
    <property type="entry name" value="ZN2_CY6_FUNGAL_1"/>
    <property type="match status" value="1"/>
</dbReference>
<dbReference type="EMBL" id="JANKHO010000008">
    <property type="protein sequence ID" value="KAJ3517860.1"/>
    <property type="molecule type" value="Genomic_DNA"/>
</dbReference>
<evidence type="ECO:0000256" key="4">
    <source>
        <dbReference type="ARBA" id="ARBA00023015"/>
    </source>
</evidence>
<accession>A0A9W8TG93</accession>
<evidence type="ECO:0000259" key="11">
    <source>
        <dbReference type="PROSITE" id="PS50048"/>
    </source>
</evidence>
<keyword evidence="4" id="KW-0805">Transcription regulation</keyword>
<evidence type="ECO:0000256" key="8">
    <source>
        <dbReference type="PROSITE-ProRule" id="PRU00089"/>
    </source>
</evidence>
<dbReference type="GO" id="GO:0006351">
    <property type="term" value="P:DNA-templated transcription"/>
    <property type="evidence" value="ECO:0007669"/>
    <property type="project" value="InterPro"/>
</dbReference>
<evidence type="ECO:0000256" key="1">
    <source>
        <dbReference type="ARBA" id="ARBA00004123"/>
    </source>
</evidence>
<feature type="compositionally biased region" description="Polar residues" evidence="9">
    <location>
        <begin position="1327"/>
        <end position="1346"/>
    </location>
</feature>
<organism evidence="12 13">
    <name type="scientific">Agrocybe chaxingu</name>
    <dbReference type="NCBI Taxonomy" id="84603"/>
    <lineage>
        <taxon>Eukaryota</taxon>
        <taxon>Fungi</taxon>
        <taxon>Dikarya</taxon>
        <taxon>Basidiomycota</taxon>
        <taxon>Agaricomycotina</taxon>
        <taxon>Agaricomycetes</taxon>
        <taxon>Agaricomycetidae</taxon>
        <taxon>Agaricales</taxon>
        <taxon>Agaricineae</taxon>
        <taxon>Strophariaceae</taxon>
        <taxon>Agrocybe</taxon>
    </lineage>
</organism>
<comment type="caution">
    <text evidence="12">The sequence shown here is derived from an EMBL/GenBank/DDBJ whole genome shotgun (WGS) entry which is preliminary data.</text>
</comment>
<dbReference type="GO" id="GO:0008270">
    <property type="term" value="F:zinc ion binding"/>
    <property type="evidence" value="ECO:0007669"/>
    <property type="project" value="InterPro"/>
</dbReference>
<keyword evidence="13" id="KW-1185">Reference proteome</keyword>
<dbReference type="SMART" id="SM00339">
    <property type="entry name" value="FH"/>
    <property type="match status" value="1"/>
</dbReference>
<sequence length="1516" mass="169752">MGWQDSDPSDDENNQRDESPPTSRKRSSRACDQCRKTKSKCERGNNESKKCKSCALAGTACTFLGPSYKRGPPKGYIHAIEQRWHQVEALLGAILQCPDERVQNIVSELRQDDLAREILGRVDSGPYGPSGRKAQPADATKEDFFASIMKSNENGQGDSSRARRQSRVSREIVSSNQDHGLSVVPTKEWQDNLSKRLAFGQGSSSGSNDGDAIHVSRRRRLNGSSDQTPAEWNALYTIEPSSGSLCDVIGFVTSDRKTDPDDLKSATDGMGQLSLDEHQEIRFHGQASGLHILGSQDRNDDRIDGGVWRLPMARVWPPSKFGLKTYPLANVDVELPPQDVQDQLIKQYFTWIHPIFPVIHKTRFLTEYNARKKGEGREISPSLSTASIYSSPRPEPTQEVTTLLLISIFAIAARFTDDDLSHPSGPESNMWDAGCEYVDIAWKLLPKVFHISRPSTVQALLLLGYREFGIGSMEQGWIFIGTGIRMAFDLGLNCDSSKWKMHGHDMFSPEETQVRRQIWWACILTDRYGSMYMGRPIMIKDQDFETPLPTADIVDDRQPWQPTLTKDDIPYGTVPTRTMSAFRVSAKLGWTDFSVIVGAVITRIYPIAPSSSAARHAALMDLESQLDQWFIALPEELRYDATSKRPPPPPQVLYVHVRYWGGVLLLHRAFIPNWKGHEIKEALQKSTVGMRAFDLAHAAASHIGALVTACRETFTMRRSSPFLTSYLLSASVLHILALIIRPDNVEANYGLQQNMVSLKEMAVVWPSAARAWELLNGVRIRTHAHPSPPLAPQYEYPDRNKRGAHDAFGEEKASDYLQREAFGSPGTSGAPQTTHDNNLDDLGGVHDISTRLMAHMLGLEIPGVEPSTSYYPGYEWWPRMNQGTLQQHLTNNTHHLAYTSGTDFGADLPVQAGAAHHATGSNNWMPNAPTAAGDYGMNQLNYPYDFGHYGVLSLDTESVEHLSSTPDDDISPTSDDEIDELDGETDEEDEYDEPSPPILNPDGSPLMDHPLELPLEEVRPNGATDHFATRSEEKRPEKLPAPRRRLEKHDRKIDLGLHDHKAHADCPDTLACLPDTLGRPQHTLPVILRCAILGSPRKRLTIREIYATMEAKYPYYKTAGQTWKQSVRHHLSLNRLFERQPRPVTDPGFGSYWTVNLAAPPGTKRPRKRGRPNKDLSEGTSSKKTSTPRSLPMSQDVPQNSPLPAPTKFQFQPQTHPPPPPPPLPQPQVNSLSPRSSHQHQISSHSMSHSQTRSLSLSQSQQPPTQPPRPQSLPQPHPQPPPLPHNMSHYHSQPRALQHPPVPQQHHTQPAHHSDIQRPQLHRKVSTPVTSTSGASGRESTYPPSSKDSETDDHSMMPQEDSGVPFATVSDDEYESEEDMVRPYDRRDPPSPFKPTQPSPIFSLPPFSSLEQTREDVVEHMRQEIATLRRTSAEAVSISIRLSEQLAHANLEVSRSRGAVRDLEDMLQDETAKRKEAERQREMEAERRRTLEHAFNNLSMRSPNGVAMSPNRPRPT</sequence>
<dbReference type="InterPro" id="IPR001138">
    <property type="entry name" value="Zn2Cys6_DnaBD"/>
</dbReference>
<reference evidence="12" key="1">
    <citation type="submission" date="2022-07" db="EMBL/GenBank/DDBJ databases">
        <title>Genome Sequence of Agrocybe chaxingu.</title>
        <authorList>
            <person name="Buettner E."/>
        </authorList>
    </citation>
    <scope>NUCLEOTIDE SEQUENCE</scope>
    <source>
        <strain evidence="12">MP-N11</strain>
    </source>
</reference>
<evidence type="ECO:0000313" key="13">
    <source>
        <dbReference type="Proteomes" id="UP001148786"/>
    </source>
</evidence>
<dbReference type="Pfam" id="PF00250">
    <property type="entry name" value="Forkhead"/>
    <property type="match status" value="1"/>
</dbReference>
<gene>
    <name evidence="12" type="ORF">NLJ89_g236</name>
</gene>
<keyword evidence="6" id="KW-0804">Transcription</keyword>
<keyword evidence="2" id="KW-0479">Metal-binding</keyword>
<dbReference type="InterPro" id="IPR036388">
    <property type="entry name" value="WH-like_DNA-bd_sf"/>
</dbReference>
<dbReference type="Gene3D" id="1.10.10.10">
    <property type="entry name" value="Winged helix-like DNA-binding domain superfamily/Winged helix DNA-binding domain"/>
    <property type="match status" value="1"/>
</dbReference>
<feature type="region of interest" description="Disordered" evidence="9">
    <location>
        <begin position="820"/>
        <end position="842"/>
    </location>
</feature>
<dbReference type="CDD" id="cd00067">
    <property type="entry name" value="GAL4"/>
    <property type="match status" value="1"/>
</dbReference>
<dbReference type="CDD" id="cd00059">
    <property type="entry name" value="FH_FOX"/>
    <property type="match status" value="1"/>
</dbReference>
<dbReference type="InterPro" id="IPR051615">
    <property type="entry name" value="Transcr_Regulatory_Elem"/>
</dbReference>
<protein>
    <recommendedName>
        <fullName evidence="14">Zn(2)-C6 fungal-type domain-containing protein</fullName>
    </recommendedName>
</protein>
<dbReference type="OrthoDB" id="2123952at2759"/>
<feature type="compositionally biased region" description="Pro residues" evidence="9">
    <location>
        <begin position="1215"/>
        <end position="1226"/>
    </location>
</feature>
<dbReference type="PROSITE" id="PS50039">
    <property type="entry name" value="FORK_HEAD_3"/>
    <property type="match status" value="1"/>
</dbReference>
<dbReference type="InterPro" id="IPR036864">
    <property type="entry name" value="Zn2-C6_fun-type_DNA-bd_sf"/>
</dbReference>
<dbReference type="GO" id="GO:0043565">
    <property type="term" value="F:sequence-specific DNA binding"/>
    <property type="evidence" value="ECO:0007669"/>
    <property type="project" value="InterPro"/>
</dbReference>
<dbReference type="PRINTS" id="PR00053">
    <property type="entry name" value="FORKHEAD"/>
</dbReference>
<evidence type="ECO:0000256" key="5">
    <source>
        <dbReference type="ARBA" id="ARBA00023125"/>
    </source>
</evidence>
<evidence type="ECO:0008006" key="14">
    <source>
        <dbReference type="Google" id="ProtNLM"/>
    </source>
</evidence>
<feature type="domain" description="Zn(2)-C6 fungal-type" evidence="11">
    <location>
        <begin position="30"/>
        <end position="63"/>
    </location>
</feature>
<keyword evidence="3" id="KW-0862">Zinc</keyword>
<evidence type="ECO:0000259" key="10">
    <source>
        <dbReference type="PROSITE" id="PS50039"/>
    </source>
</evidence>
<dbReference type="Proteomes" id="UP001148786">
    <property type="component" value="Unassembled WGS sequence"/>
</dbReference>
<comment type="subcellular location">
    <subcellularLocation>
        <location evidence="1 8">Nucleus</location>
    </subcellularLocation>
</comment>
<dbReference type="Gene3D" id="4.10.240.10">
    <property type="entry name" value="Zn(2)-C6 fungal-type DNA-binding domain"/>
    <property type="match status" value="1"/>
</dbReference>
<feature type="compositionally biased region" description="Polar residues" evidence="9">
    <location>
        <begin position="825"/>
        <end position="836"/>
    </location>
</feature>
<keyword evidence="5 8" id="KW-0238">DNA-binding</keyword>
<feature type="region of interest" description="Disordered" evidence="9">
    <location>
        <begin position="1140"/>
        <end position="1407"/>
    </location>
</feature>
<feature type="compositionally biased region" description="Basic and acidic residues" evidence="9">
    <location>
        <begin position="1379"/>
        <end position="1389"/>
    </location>
</feature>
<feature type="compositionally biased region" description="Low complexity" evidence="9">
    <location>
        <begin position="1233"/>
        <end position="1263"/>
    </location>
</feature>
<feature type="compositionally biased region" description="Acidic residues" evidence="9">
    <location>
        <begin position="966"/>
        <end position="993"/>
    </location>
</feature>
<dbReference type="GO" id="GO:0005634">
    <property type="term" value="C:nucleus"/>
    <property type="evidence" value="ECO:0007669"/>
    <property type="project" value="UniProtKB-SubCell"/>
</dbReference>
<dbReference type="SUPFAM" id="SSF57701">
    <property type="entry name" value="Zn2/Cys6 DNA-binding domain"/>
    <property type="match status" value="1"/>
</dbReference>
<dbReference type="GO" id="GO:0000981">
    <property type="term" value="F:DNA-binding transcription factor activity, RNA polymerase II-specific"/>
    <property type="evidence" value="ECO:0007669"/>
    <property type="project" value="InterPro"/>
</dbReference>
<feature type="region of interest" description="Disordered" evidence="9">
    <location>
        <begin position="959"/>
        <end position="1010"/>
    </location>
</feature>
<proteinExistence type="predicted"/>
<evidence type="ECO:0000256" key="7">
    <source>
        <dbReference type="ARBA" id="ARBA00023242"/>
    </source>
</evidence>
<dbReference type="SMART" id="SM00906">
    <property type="entry name" value="Fungal_trans"/>
    <property type="match status" value="1"/>
</dbReference>
<dbReference type="SMART" id="SM00066">
    <property type="entry name" value="GAL4"/>
    <property type="match status" value="1"/>
</dbReference>
<evidence type="ECO:0000256" key="2">
    <source>
        <dbReference type="ARBA" id="ARBA00022723"/>
    </source>
</evidence>
<feature type="DNA-binding region" description="Fork-head" evidence="8">
    <location>
        <begin position="1079"/>
        <end position="1169"/>
    </location>
</feature>
<dbReference type="Pfam" id="PF00172">
    <property type="entry name" value="Zn_clus"/>
    <property type="match status" value="1"/>
</dbReference>
<evidence type="ECO:0000256" key="6">
    <source>
        <dbReference type="ARBA" id="ARBA00023163"/>
    </source>
</evidence>
<feature type="compositionally biased region" description="Pro residues" evidence="9">
    <location>
        <begin position="1264"/>
        <end position="1284"/>
    </location>
</feature>
<feature type="region of interest" description="Disordered" evidence="9">
    <location>
        <begin position="1493"/>
        <end position="1516"/>
    </location>
</feature>
<dbReference type="SUPFAM" id="SSF46785">
    <property type="entry name" value="Winged helix' DNA-binding domain"/>
    <property type="match status" value="1"/>
</dbReference>
<dbReference type="InterPro" id="IPR001766">
    <property type="entry name" value="Fork_head_dom"/>
</dbReference>
<keyword evidence="7 8" id="KW-0539">Nucleus</keyword>
<feature type="region of interest" description="Disordered" evidence="9">
    <location>
        <begin position="151"/>
        <end position="180"/>
    </location>
</feature>
<dbReference type="Pfam" id="PF04082">
    <property type="entry name" value="Fungal_trans"/>
    <property type="match status" value="1"/>
</dbReference>
<evidence type="ECO:0000256" key="3">
    <source>
        <dbReference type="ARBA" id="ARBA00022833"/>
    </source>
</evidence>
<evidence type="ECO:0000256" key="9">
    <source>
        <dbReference type="SAM" id="MobiDB-lite"/>
    </source>
</evidence>
<feature type="compositionally biased region" description="Polar residues" evidence="9">
    <location>
        <begin position="1178"/>
        <end position="1202"/>
    </location>
</feature>
<name>A0A9W8TG93_9AGAR</name>
<feature type="domain" description="Fork-head" evidence="10">
    <location>
        <begin position="1079"/>
        <end position="1169"/>
    </location>
</feature>
<feature type="region of interest" description="Disordered" evidence="9">
    <location>
        <begin position="1"/>
        <end position="29"/>
    </location>
</feature>
<dbReference type="PROSITE" id="PS50048">
    <property type="entry name" value="ZN2_CY6_FUNGAL_2"/>
    <property type="match status" value="1"/>
</dbReference>